<protein>
    <recommendedName>
        <fullName evidence="2">SRPBCC family protein</fullName>
    </recommendedName>
</protein>
<evidence type="ECO:0000313" key="1">
    <source>
        <dbReference type="EMBL" id="KKN26455.1"/>
    </source>
</evidence>
<gene>
    <name evidence="1" type="ORF">LCGC14_0874570</name>
</gene>
<proteinExistence type="predicted"/>
<organism evidence="1">
    <name type="scientific">marine sediment metagenome</name>
    <dbReference type="NCBI Taxonomy" id="412755"/>
    <lineage>
        <taxon>unclassified sequences</taxon>
        <taxon>metagenomes</taxon>
        <taxon>ecological metagenomes</taxon>
    </lineage>
</organism>
<accession>A0A0F9P3Q6</accession>
<dbReference type="AlphaFoldDB" id="A0A0F9P3Q6"/>
<name>A0A0F9P3Q6_9ZZZZ</name>
<dbReference type="SUPFAM" id="SSF55961">
    <property type="entry name" value="Bet v1-like"/>
    <property type="match status" value="1"/>
</dbReference>
<reference evidence="1" key="1">
    <citation type="journal article" date="2015" name="Nature">
        <title>Complex archaea that bridge the gap between prokaryotes and eukaryotes.</title>
        <authorList>
            <person name="Spang A."/>
            <person name="Saw J.H."/>
            <person name="Jorgensen S.L."/>
            <person name="Zaremba-Niedzwiedzka K."/>
            <person name="Martijn J."/>
            <person name="Lind A.E."/>
            <person name="van Eijk R."/>
            <person name="Schleper C."/>
            <person name="Guy L."/>
            <person name="Ettema T.J."/>
        </authorList>
    </citation>
    <scope>NUCLEOTIDE SEQUENCE</scope>
</reference>
<evidence type="ECO:0008006" key="2">
    <source>
        <dbReference type="Google" id="ProtNLM"/>
    </source>
</evidence>
<sequence length="159" mass="17985">MVNGQFISQLIIKGEKMARIERNIEINTPQERIFEILDDTLASPKWNLAANEITEISEGKFSVKSTIGDFTMIRTETVKPKKLSLKIEGGIFNSMGYILSPRGDMIDVKLWGEFDDEKNEKILVKAGEILLKCLKNYAEFLEEGGNPDDFDKKQITVAP</sequence>
<comment type="caution">
    <text evidence="1">The sequence shown here is derived from an EMBL/GenBank/DDBJ whole genome shotgun (WGS) entry which is preliminary data.</text>
</comment>
<dbReference type="EMBL" id="LAZR01002717">
    <property type="protein sequence ID" value="KKN26455.1"/>
    <property type="molecule type" value="Genomic_DNA"/>
</dbReference>